<dbReference type="RefSeq" id="WP_094896104.1">
    <property type="nucleotide sequence ID" value="NZ_CP029426.2"/>
</dbReference>
<name>A0A2U8PRA2_9BRAD</name>
<dbReference type="PANTHER" id="PTHR43208">
    <property type="entry name" value="ABC TRANSPORTER SUBSTRATE-BINDING PROTEIN"/>
    <property type="match status" value="1"/>
</dbReference>
<evidence type="ECO:0000313" key="5">
    <source>
        <dbReference type="Proteomes" id="UP000215884"/>
    </source>
</evidence>
<dbReference type="AlphaFoldDB" id="A0A2U8PRA2"/>
<dbReference type="EMBL" id="CP029426">
    <property type="protein sequence ID" value="AWM00333.1"/>
    <property type="molecule type" value="Genomic_DNA"/>
</dbReference>
<organism evidence="4 5">
    <name type="scientific">Bradyrhizobium amphicarpaeae</name>
    <dbReference type="NCBI Taxonomy" id="1404768"/>
    <lineage>
        <taxon>Bacteria</taxon>
        <taxon>Pseudomonadati</taxon>
        <taxon>Pseudomonadota</taxon>
        <taxon>Alphaproteobacteria</taxon>
        <taxon>Hyphomicrobiales</taxon>
        <taxon>Nitrobacteraceae</taxon>
        <taxon>Bradyrhizobium</taxon>
    </lineage>
</organism>
<feature type="chain" id="PRO_5016084957" evidence="2">
    <location>
        <begin position="23"/>
        <end position="353"/>
    </location>
</feature>
<dbReference type="OrthoDB" id="9784230at2"/>
<protein>
    <submittedName>
        <fullName evidence="4">BMP family ABC transporter substrate-binding protein</fullName>
    </submittedName>
</protein>
<gene>
    <name evidence="4" type="ORF">CIT40_10020</name>
</gene>
<evidence type="ECO:0000259" key="3">
    <source>
        <dbReference type="Pfam" id="PF02608"/>
    </source>
</evidence>
<feature type="signal peptide" evidence="2">
    <location>
        <begin position="1"/>
        <end position="22"/>
    </location>
</feature>
<dbReference type="CDD" id="cd19963">
    <property type="entry name" value="PBP1_BMP-like"/>
    <property type="match status" value="1"/>
</dbReference>
<proteinExistence type="predicted"/>
<dbReference type="Gene3D" id="3.40.50.2300">
    <property type="match status" value="2"/>
</dbReference>
<sequence length="353" mass="37837">MRKPTLFIALAFAAALASPVLAEDKVGFIYVGPAADAGYNQSMDDGRKFVEKALPGTTTTSFELIPETAEVERVMERLISSGHKIIFATSYGYLDYAIKVGEKHPDVTILHAGGLKTSKNVGTYWADSDAGMYLAGVAAGHLSKTGKLGFQGGFQIPQLMRSVNAFTLGAQSVNPKAVTTVVWNGGWWEPQKETEATNAFADAGIDVVAEQVDSPITIAQVAEKRGILMIGKDLDIHDRAPKSWLTGVSWNWGPMMVEQIKQIKAGTWKASHVRGDLASGNVVLDPFGAMVPAAVQESILKLKDDINAGKKSIWVGPIAKQDGTVVVAADQKLTMEQVETMDYLVKGITGATK</sequence>
<dbReference type="PANTHER" id="PTHR43208:SF1">
    <property type="entry name" value="ABC TRANSPORTER SUBSTRATE-BINDING PROTEIN"/>
    <property type="match status" value="1"/>
</dbReference>
<reference evidence="4 5" key="2">
    <citation type="journal article" date="2019" name="Int. J. Syst. Evol. Microbiol.">
        <title>Description and complete genome sequence of Bradyrhizobium amphicarpaeae sp. nov., harbouring photosystem and nitrogen-fixation genes.</title>
        <authorList>
            <person name="Bromfield E.S.P."/>
            <person name="Cloutier S."/>
            <person name="Nguyen H.D.T."/>
        </authorList>
    </citation>
    <scope>NUCLEOTIDE SEQUENCE [LARGE SCALE GENOMIC DNA]</scope>
    <source>
        <strain evidence="4 5">39S1MB</strain>
    </source>
</reference>
<keyword evidence="5" id="KW-1185">Reference proteome</keyword>
<dbReference type="KEGG" id="brq:CIT40_10020"/>
<evidence type="ECO:0000256" key="1">
    <source>
        <dbReference type="ARBA" id="ARBA00022729"/>
    </source>
</evidence>
<dbReference type="InterPro" id="IPR003760">
    <property type="entry name" value="PnrA-like"/>
</dbReference>
<evidence type="ECO:0000256" key="2">
    <source>
        <dbReference type="SAM" id="SignalP"/>
    </source>
</evidence>
<dbReference type="GO" id="GO:0005886">
    <property type="term" value="C:plasma membrane"/>
    <property type="evidence" value="ECO:0007669"/>
    <property type="project" value="InterPro"/>
</dbReference>
<reference evidence="4 5" key="1">
    <citation type="journal article" date="2017" name="Syst. Appl. Microbiol.">
        <title>Soybeans inoculated with root zone soils of Canadian native legumes harbour diverse and novel Bradyrhizobium spp. that possess agricultural potential.</title>
        <authorList>
            <person name="Bromfield E.S.P."/>
            <person name="Cloutier S."/>
            <person name="Tambong J.T."/>
            <person name="Tran Thi T.V."/>
        </authorList>
    </citation>
    <scope>NUCLEOTIDE SEQUENCE [LARGE SCALE GENOMIC DNA]</scope>
    <source>
        <strain evidence="4 5">39S1MB</strain>
    </source>
</reference>
<keyword evidence="1 2" id="KW-0732">Signal</keyword>
<dbReference type="Proteomes" id="UP000215884">
    <property type="component" value="Chromosome"/>
</dbReference>
<accession>A0A2U8PRA2</accession>
<dbReference type="Pfam" id="PF02608">
    <property type="entry name" value="Bmp"/>
    <property type="match status" value="1"/>
</dbReference>
<evidence type="ECO:0000313" key="4">
    <source>
        <dbReference type="EMBL" id="AWM00333.1"/>
    </source>
</evidence>
<dbReference type="InterPro" id="IPR052910">
    <property type="entry name" value="ABC-Purine-Binding"/>
</dbReference>
<feature type="domain" description="ABC transporter substrate-binding protein PnrA-like" evidence="3">
    <location>
        <begin position="25"/>
        <end position="306"/>
    </location>
</feature>